<feature type="transmembrane region" description="Helical" evidence="8">
    <location>
        <begin position="198"/>
        <end position="217"/>
    </location>
</feature>
<sequence>MFHTRLFIAVSCVLIIAMFLCLLVGRYPVTVSELMGALWHSPVQNFSAKAGLVYSLVHSVRLPRVLGAVLIGAALGVSGGAYQAVFRNPLVSPGMLGVLSGAGFGAALAIIFRGDGAMIGASAFIGGIAAAGMGITIARIFNPYSIMMLIFGGLVSSAFFTALLSLLKFIADPQGQLPDIVFWLLGTLARLDMAQVQWLFVPVIGSIAVLSFSGKYLDALAMGDEEAASLGVPVVMTRMAVIILATILAAMTVSLVGIIGWVGLIVPHIARFMVGPVNRHVIPMSALVGGIFLLVCDTVARDFSSQEIPIGIMTDLIGVMVFLVIIRFTSVKWDRG</sequence>
<accession>A0A7H1NQ36</accession>
<dbReference type="KEGG" id="ebla:JGUZn3_06540"/>
<feature type="transmembrane region" description="Helical" evidence="8">
    <location>
        <begin position="146"/>
        <end position="167"/>
    </location>
</feature>
<gene>
    <name evidence="9" type="ORF">JGUZn3_06540</name>
</gene>
<feature type="transmembrane region" description="Helical" evidence="8">
    <location>
        <begin position="312"/>
        <end position="330"/>
    </location>
</feature>
<protein>
    <submittedName>
        <fullName evidence="9">Putative ABC transporter permease protein</fullName>
    </submittedName>
</protein>
<keyword evidence="6 8" id="KW-1133">Transmembrane helix</keyword>
<dbReference type="PANTHER" id="PTHR30472:SF70">
    <property type="entry name" value="MOLYBDATE IMPORT SYSTEM PERMEASE PROTEIN MOLB"/>
    <property type="match status" value="1"/>
</dbReference>
<feature type="transmembrane region" description="Helical" evidence="8">
    <location>
        <begin position="65"/>
        <end position="85"/>
    </location>
</feature>
<evidence type="ECO:0000313" key="9">
    <source>
        <dbReference type="EMBL" id="QNT77896.1"/>
    </source>
</evidence>
<dbReference type="RefSeq" id="WP_203414295.1">
    <property type="nucleotide sequence ID" value="NZ_CP060244.1"/>
</dbReference>
<dbReference type="Proteomes" id="UP000516349">
    <property type="component" value="Chromosome"/>
</dbReference>
<feature type="transmembrane region" description="Helical" evidence="8">
    <location>
        <begin position="119"/>
        <end position="140"/>
    </location>
</feature>
<reference evidence="9 10" key="1">
    <citation type="submission" date="2020-08" db="EMBL/GenBank/DDBJ databases">
        <title>Complete genome sequence of Entomobacter blattae G55GP.</title>
        <authorList>
            <person name="Poehlein A."/>
            <person name="Guzman J."/>
            <person name="Daniel R."/>
            <person name="Vilcinskas A."/>
        </authorList>
    </citation>
    <scope>NUCLEOTIDE SEQUENCE [LARGE SCALE GENOMIC DNA]</scope>
    <source>
        <strain evidence="9 10">G55GP</strain>
    </source>
</reference>
<name>A0A7H1NQ36_9PROT</name>
<feature type="transmembrane region" description="Helical" evidence="8">
    <location>
        <begin position="6"/>
        <end position="25"/>
    </location>
</feature>
<dbReference type="GO" id="GO:0033214">
    <property type="term" value="P:siderophore-iron import into cell"/>
    <property type="evidence" value="ECO:0007669"/>
    <property type="project" value="TreeGrafter"/>
</dbReference>
<keyword evidence="5 8" id="KW-0812">Transmembrane</keyword>
<dbReference type="Pfam" id="PF01032">
    <property type="entry name" value="FecCD"/>
    <property type="match status" value="1"/>
</dbReference>
<dbReference type="InterPro" id="IPR037294">
    <property type="entry name" value="ABC_BtuC-like"/>
</dbReference>
<keyword evidence="3" id="KW-0813">Transport</keyword>
<dbReference type="CDD" id="cd06550">
    <property type="entry name" value="TM_ABC_iron-siderophores_like"/>
    <property type="match status" value="1"/>
</dbReference>
<evidence type="ECO:0000256" key="5">
    <source>
        <dbReference type="ARBA" id="ARBA00022692"/>
    </source>
</evidence>
<keyword evidence="4" id="KW-1003">Cell membrane</keyword>
<evidence type="ECO:0000256" key="2">
    <source>
        <dbReference type="ARBA" id="ARBA00007935"/>
    </source>
</evidence>
<dbReference type="AlphaFoldDB" id="A0A7H1NQ36"/>
<evidence type="ECO:0000313" key="10">
    <source>
        <dbReference type="Proteomes" id="UP000516349"/>
    </source>
</evidence>
<proteinExistence type="inferred from homology"/>
<dbReference type="GO" id="GO:0005886">
    <property type="term" value="C:plasma membrane"/>
    <property type="evidence" value="ECO:0007669"/>
    <property type="project" value="UniProtKB-SubCell"/>
</dbReference>
<organism evidence="9 10">
    <name type="scientific">Entomobacter blattae</name>
    <dbReference type="NCBI Taxonomy" id="2762277"/>
    <lineage>
        <taxon>Bacteria</taxon>
        <taxon>Pseudomonadati</taxon>
        <taxon>Pseudomonadota</taxon>
        <taxon>Alphaproteobacteria</taxon>
        <taxon>Acetobacterales</taxon>
        <taxon>Acetobacteraceae</taxon>
        <taxon>Entomobacter</taxon>
    </lineage>
</organism>
<dbReference type="EMBL" id="CP060244">
    <property type="protein sequence ID" value="QNT77896.1"/>
    <property type="molecule type" value="Genomic_DNA"/>
</dbReference>
<dbReference type="GO" id="GO:0022857">
    <property type="term" value="F:transmembrane transporter activity"/>
    <property type="evidence" value="ECO:0007669"/>
    <property type="project" value="InterPro"/>
</dbReference>
<feature type="transmembrane region" description="Helical" evidence="8">
    <location>
        <begin position="237"/>
        <end position="269"/>
    </location>
</feature>
<evidence type="ECO:0000256" key="6">
    <source>
        <dbReference type="ARBA" id="ARBA00022989"/>
    </source>
</evidence>
<evidence type="ECO:0000256" key="8">
    <source>
        <dbReference type="SAM" id="Phobius"/>
    </source>
</evidence>
<comment type="subcellular location">
    <subcellularLocation>
        <location evidence="1">Cell membrane</location>
        <topology evidence="1">Multi-pass membrane protein</topology>
    </subcellularLocation>
</comment>
<keyword evidence="10" id="KW-1185">Reference proteome</keyword>
<evidence type="ECO:0000256" key="4">
    <source>
        <dbReference type="ARBA" id="ARBA00022475"/>
    </source>
</evidence>
<evidence type="ECO:0000256" key="1">
    <source>
        <dbReference type="ARBA" id="ARBA00004651"/>
    </source>
</evidence>
<evidence type="ECO:0000256" key="3">
    <source>
        <dbReference type="ARBA" id="ARBA00022448"/>
    </source>
</evidence>
<dbReference type="SUPFAM" id="SSF81345">
    <property type="entry name" value="ABC transporter involved in vitamin B12 uptake, BtuC"/>
    <property type="match status" value="1"/>
</dbReference>
<evidence type="ECO:0000256" key="7">
    <source>
        <dbReference type="ARBA" id="ARBA00023136"/>
    </source>
</evidence>
<keyword evidence="7 8" id="KW-0472">Membrane</keyword>
<feature type="transmembrane region" description="Helical" evidence="8">
    <location>
        <begin position="91"/>
        <end position="112"/>
    </location>
</feature>
<dbReference type="InterPro" id="IPR000522">
    <property type="entry name" value="ABC_transptr_permease_BtuC"/>
</dbReference>
<dbReference type="Gene3D" id="1.10.3470.10">
    <property type="entry name" value="ABC transporter involved in vitamin B12 uptake, BtuC"/>
    <property type="match status" value="1"/>
</dbReference>
<feature type="transmembrane region" description="Helical" evidence="8">
    <location>
        <begin position="281"/>
        <end position="300"/>
    </location>
</feature>
<dbReference type="PANTHER" id="PTHR30472">
    <property type="entry name" value="FERRIC ENTEROBACTIN TRANSPORT SYSTEM PERMEASE PROTEIN"/>
    <property type="match status" value="1"/>
</dbReference>
<comment type="similarity">
    <text evidence="2">Belongs to the binding-protein-dependent transport system permease family. FecCD subfamily.</text>
</comment>